<dbReference type="PANTHER" id="PTHR34070:SF1">
    <property type="entry name" value="DNA ALKYLATION REPAIR PROTEIN"/>
    <property type="match status" value="1"/>
</dbReference>
<dbReference type="CDD" id="cd06561">
    <property type="entry name" value="AlkD_like"/>
    <property type="match status" value="1"/>
</dbReference>
<dbReference type="InterPro" id="IPR014825">
    <property type="entry name" value="DNA_alkylation"/>
</dbReference>
<accession>X6P043</accession>
<dbReference type="Pfam" id="PF08713">
    <property type="entry name" value="DNA_alkylation"/>
    <property type="match status" value="1"/>
</dbReference>
<proteinExistence type="predicted"/>
<feature type="region of interest" description="Disordered" evidence="1">
    <location>
        <begin position="274"/>
        <end position="293"/>
    </location>
</feature>
<organism evidence="2 3">
    <name type="scientific">Reticulomyxa filosa</name>
    <dbReference type="NCBI Taxonomy" id="46433"/>
    <lineage>
        <taxon>Eukaryota</taxon>
        <taxon>Sar</taxon>
        <taxon>Rhizaria</taxon>
        <taxon>Retaria</taxon>
        <taxon>Foraminifera</taxon>
        <taxon>Monothalamids</taxon>
        <taxon>Reticulomyxidae</taxon>
        <taxon>Reticulomyxa</taxon>
    </lineage>
</organism>
<reference evidence="2 3" key="1">
    <citation type="journal article" date="2013" name="Curr. Biol.">
        <title>The Genome of the Foraminiferan Reticulomyxa filosa.</title>
        <authorList>
            <person name="Glockner G."/>
            <person name="Hulsmann N."/>
            <person name="Schleicher M."/>
            <person name="Noegel A.A."/>
            <person name="Eichinger L."/>
            <person name="Gallinger C."/>
            <person name="Pawlowski J."/>
            <person name="Sierra R."/>
            <person name="Euteneuer U."/>
            <person name="Pillet L."/>
            <person name="Moustafa A."/>
            <person name="Platzer M."/>
            <person name="Groth M."/>
            <person name="Szafranski K."/>
            <person name="Schliwa M."/>
        </authorList>
    </citation>
    <scope>NUCLEOTIDE SEQUENCE [LARGE SCALE GENOMIC DNA]</scope>
</reference>
<dbReference type="InterPro" id="IPR016024">
    <property type="entry name" value="ARM-type_fold"/>
</dbReference>
<dbReference type="EMBL" id="ASPP01005259">
    <property type="protein sequence ID" value="ETO30882.1"/>
    <property type="molecule type" value="Genomic_DNA"/>
</dbReference>
<dbReference type="Proteomes" id="UP000023152">
    <property type="component" value="Unassembled WGS sequence"/>
</dbReference>
<protein>
    <recommendedName>
        <fullName evidence="4">DNA alkylation repair enzyme</fullName>
    </recommendedName>
</protein>
<name>X6P043_RETFI</name>
<dbReference type="Gene3D" id="1.25.10.90">
    <property type="match status" value="1"/>
</dbReference>
<dbReference type="SUPFAM" id="SSF48371">
    <property type="entry name" value="ARM repeat"/>
    <property type="match status" value="1"/>
</dbReference>
<evidence type="ECO:0000313" key="3">
    <source>
        <dbReference type="Proteomes" id="UP000023152"/>
    </source>
</evidence>
<keyword evidence="3" id="KW-1185">Reference proteome</keyword>
<dbReference type="AlphaFoldDB" id="X6P043"/>
<evidence type="ECO:0000256" key="1">
    <source>
        <dbReference type="SAM" id="MobiDB-lite"/>
    </source>
</evidence>
<gene>
    <name evidence="2" type="ORF">RFI_06237</name>
</gene>
<comment type="caution">
    <text evidence="2">The sequence shown here is derived from an EMBL/GenBank/DDBJ whole genome shotgun (WGS) entry which is preliminary data.</text>
</comment>
<evidence type="ECO:0000313" key="2">
    <source>
        <dbReference type="EMBL" id="ETO30882.1"/>
    </source>
</evidence>
<dbReference type="PANTHER" id="PTHR34070">
    <property type="entry name" value="ARMADILLO-TYPE FOLD"/>
    <property type="match status" value="1"/>
</dbReference>
<dbReference type="OMA" id="ASECINN"/>
<evidence type="ECO:0008006" key="4">
    <source>
        <dbReference type="Google" id="ProtNLM"/>
    </source>
</evidence>
<sequence>MELQQPNKKNVCSRNNKNLSTIQNNSCSACVCTHMFIYQKDLKNKVECHGLKAPKIKSLFSEYWKEEWKDLDYPTQYELAICCLRDPYMESQHIGMLLLEKTNGHSDDWKLISTDLKAVLTENCATWATCDGISKVLRLLIKRHGKECASTIKAWKSEDRHIWVQRASCVSFVCIAKHGDFEYRYIMFFFFIWLKMAKRYNDVIMEIASECINNNERFVQLGVGWVLRELSLVDRNRVVAFIKENYAKFSREGLRYAIEKMPGNIRKELMDYEKPTKTKSRKRNLKTATATDV</sequence>
<dbReference type="OrthoDB" id="304402at2759"/>